<evidence type="ECO:0000313" key="2">
    <source>
        <dbReference type="Proteomes" id="UP001374584"/>
    </source>
</evidence>
<protein>
    <submittedName>
        <fullName evidence="1">Uncharacterized protein</fullName>
    </submittedName>
</protein>
<gene>
    <name evidence="1" type="ORF">VNO80_16195</name>
</gene>
<proteinExistence type="predicted"/>
<comment type="caution">
    <text evidence="1">The sequence shown here is derived from an EMBL/GenBank/DDBJ whole genome shotgun (WGS) entry which is preliminary data.</text>
</comment>
<keyword evidence="2" id="KW-1185">Reference proteome</keyword>
<dbReference type="EMBL" id="JAYMYR010000006">
    <property type="protein sequence ID" value="KAK7356915.1"/>
    <property type="molecule type" value="Genomic_DNA"/>
</dbReference>
<dbReference type="PROSITE" id="PS51257">
    <property type="entry name" value="PROKAR_LIPOPROTEIN"/>
    <property type="match status" value="1"/>
</dbReference>
<dbReference type="Proteomes" id="UP001374584">
    <property type="component" value="Unassembled WGS sequence"/>
</dbReference>
<organism evidence="1 2">
    <name type="scientific">Phaseolus coccineus</name>
    <name type="common">Scarlet runner bean</name>
    <name type="synonym">Phaseolus multiflorus</name>
    <dbReference type="NCBI Taxonomy" id="3886"/>
    <lineage>
        <taxon>Eukaryota</taxon>
        <taxon>Viridiplantae</taxon>
        <taxon>Streptophyta</taxon>
        <taxon>Embryophyta</taxon>
        <taxon>Tracheophyta</taxon>
        <taxon>Spermatophyta</taxon>
        <taxon>Magnoliopsida</taxon>
        <taxon>eudicotyledons</taxon>
        <taxon>Gunneridae</taxon>
        <taxon>Pentapetalae</taxon>
        <taxon>rosids</taxon>
        <taxon>fabids</taxon>
        <taxon>Fabales</taxon>
        <taxon>Fabaceae</taxon>
        <taxon>Papilionoideae</taxon>
        <taxon>50 kb inversion clade</taxon>
        <taxon>NPAAA clade</taxon>
        <taxon>indigoferoid/millettioid clade</taxon>
        <taxon>Phaseoleae</taxon>
        <taxon>Phaseolus</taxon>
    </lineage>
</organism>
<reference evidence="1 2" key="1">
    <citation type="submission" date="2024-01" db="EMBL/GenBank/DDBJ databases">
        <title>The genomes of 5 underutilized Papilionoideae crops provide insights into root nodulation and disease resistanc.</title>
        <authorList>
            <person name="Jiang F."/>
        </authorList>
    </citation>
    <scope>NUCLEOTIDE SEQUENCE [LARGE SCALE GENOMIC DNA]</scope>
    <source>
        <strain evidence="1">JINMINGXINNONG_FW02</strain>
        <tissue evidence="1">Leaves</tissue>
    </source>
</reference>
<dbReference type="AlphaFoldDB" id="A0AAN9QZW0"/>
<name>A0AAN9QZW0_PHACN</name>
<evidence type="ECO:0000313" key="1">
    <source>
        <dbReference type="EMBL" id="KAK7356915.1"/>
    </source>
</evidence>
<accession>A0AAN9QZW0</accession>
<sequence>MRLFMWRSQQGAFVIASCVGQLRRGVLCGSGPIGAANKSLENSRMVEASTGFLIPWGCLNELRVEDEATIKVVKEE</sequence>